<dbReference type="Pfam" id="PF03522">
    <property type="entry name" value="SLC12"/>
    <property type="match status" value="1"/>
</dbReference>
<feature type="transmembrane region" description="Helical" evidence="5">
    <location>
        <begin position="6"/>
        <end position="24"/>
    </location>
</feature>
<keyword evidence="3 5" id="KW-1133">Transmembrane helix</keyword>
<dbReference type="EMBL" id="ASPP01019830">
    <property type="protein sequence ID" value="ETO14720.1"/>
    <property type="molecule type" value="Genomic_DNA"/>
</dbReference>
<dbReference type="GO" id="GO:0055075">
    <property type="term" value="P:potassium ion homeostasis"/>
    <property type="evidence" value="ECO:0007669"/>
    <property type="project" value="TreeGrafter"/>
</dbReference>
<proteinExistence type="predicted"/>
<dbReference type="InterPro" id="IPR004842">
    <property type="entry name" value="SLC12A_fam"/>
</dbReference>
<feature type="domain" description="SLC12A transporter C-terminal" evidence="6">
    <location>
        <begin position="75"/>
        <end position="173"/>
    </location>
</feature>
<dbReference type="AlphaFoldDB" id="X6MNQ7"/>
<evidence type="ECO:0000313" key="8">
    <source>
        <dbReference type="Proteomes" id="UP000023152"/>
    </source>
</evidence>
<keyword evidence="2 5" id="KW-0812">Transmembrane</keyword>
<reference evidence="7 8" key="1">
    <citation type="journal article" date="2013" name="Curr. Biol.">
        <title>The Genome of the Foraminiferan Reticulomyxa filosa.</title>
        <authorList>
            <person name="Glockner G."/>
            <person name="Hulsmann N."/>
            <person name="Schleicher M."/>
            <person name="Noegel A.A."/>
            <person name="Eichinger L."/>
            <person name="Gallinger C."/>
            <person name="Pawlowski J."/>
            <person name="Sierra R."/>
            <person name="Euteneuer U."/>
            <person name="Pillet L."/>
            <person name="Moustafa A."/>
            <person name="Platzer M."/>
            <person name="Groth M."/>
            <person name="Szafranski K."/>
            <person name="Schliwa M."/>
        </authorList>
    </citation>
    <scope>NUCLEOTIDE SEQUENCE [LARGE SCALE GENOMIC DNA]</scope>
</reference>
<evidence type="ECO:0000256" key="2">
    <source>
        <dbReference type="ARBA" id="ARBA00022692"/>
    </source>
</evidence>
<keyword evidence="8" id="KW-1185">Reference proteome</keyword>
<dbReference type="InterPro" id="IPR018491">
    <property type="entry name" value="SLC12_C"/>
</dbReference>
<organism evidence="7 8">
    <name type="scientific">Reticulomyxa filosa</name>
    <dbReference type="NCBI Taxonomy" id="46433"/>
    <lineage>
        <taxon>Eukaryota</taxon>
        <taxon>Sar</taxon>
        <taxon>Rhizaria</taxon>
        <taxon>Retaria</taxon>
        <taxon>Foraminifera</taxon>
        <taxon>Monothalamids</taxon>
        <taxon>Reticulomyxidae</taxon>
        <taxon>Reticulomyxa</taxon>
    </lineage>
</organism>
<dbReference type="GO" id="GO:0006884">
    <property type="term" value="P:cell volume homeostasis"/>
    <property type="evidence" value="ECO:0007669"/>
    <property type="project" value="TreeGrafter"/>
</dbReference>
<dbReference type="PANTHER" id="PTHR11827:SF103">
    <property type="entry name" value="SODIUM CHLORIDE COTRANSPORTER 69, ISOFORM E"/>
    <property type="match status" value="1"/>
</dbReference>
<gene>
    <name evidence="7" type="ORF">RFI_22648</name>
</gene>
<dbReference type="GO" id="GO:0055078">
    <property type="term" value="P:sodium ion homeostasis"/>
    <property type="evidence" value="ECO:0007669"/>
    <property type="project" value="TreeGrafter"/>
</dbReference>
<keyword evidence="4 5" id="KW-0472">Membrane</keyword>
<evidence type="ECO:0000256" key="1">
    <source>
        <dbReference type="ARBA" id="ARBA00004141"/>
    </source>
</evidence>
<evidence type="ECO:0000259" key="6">
    <source>
        <dbReference type="Pfam" id="PF03522"/>
    </source>
</evidence>
<evidence type="ECO:0000313" key="7">
    <source>
        <dbReference type="EMBL" id="ETO14720.1"/>
    </source>
</evidence>
<comment type="subcellular location">
    <subcellularLocation>
        <location evidence="1">Membrane</location>
        <topology evidence="1">Multi-pass membrane protein</topology>
    </subcellularLocation>
</comment>
<dbReference type="PANTHER" id="PTHR11827">
    <property type="entry name" value="SOLUTE CARRIER FAMILY 12, CATION COTRANSPORTERS"/>
    <property type="match status" value="1"/>
</dbReference>
<evidence type="ECO:0000256" key="4">
    <source>
        <dbReference type="ARBA" id="ARBA00023136"/>
    </source>
</evidence>
<dbReference type="GO" id="GO:0016020">
    <property type="term" value="C:membrane"/>
    <property type="evidence" value="ECO:0007669"/>
    <property type="project" value="UniProtKB-SubCell"/>
</dbReference>
<dbReference type="GO" id="GO:1990573">
    <property type="term" value="P:potassium ion import across plasma membrane"/>
    <property type="evidence" value="ECO:0007669"/>
    <property type="project" value="TreeGrafter"/>
</dbReference>
<evidence type="ECO:0000256" key="3">
    <source>
        <dbReference type="ARBA" id="ARBA00022989"/>
    </source>
</evidence>
<dbReference type="GO" id="GO:0055064">
    <property type="term" value="P:chloride ion homeostasis"/>
    <property type="evidence" value="ECO:0007669"/>
    <property type="project" value="TreeGrafter"/>
</dbReference>
<name>X6MNQ7_RETFI</name>
<evidence type="ECO:0000256" key="5">
    <source>
        <dbReference type="SAM" id="Phobius"/>
    </source>
</evidence>
<sequence>MFATSWFYALMCISLGVGICAYVIHKKPNIYWGSALDTRAKYIANESVLDLVDYRYHVKNYQPSFLVLCGNPELRLPLVKFCHTLRRGNGTIVYGDVICGKFQDKLTLLNNRASHYLPKYMKMRAFYERSISPDLKTGAESLMQLAGLGKLRCDVLVLGFKKNWSELRKQKLDMTPEEQTQHTDPADEFSNESYVALLTECLVTYFLKKNHYCY</sequence>
<accession>X6MNQ7</accession>
<protein>
    <submittedName>
        <fullName evidence="7">Solute carrier family 12 (Sodium/chloride transporters), member 3 isoform 1</fullName>
    </submittedName>
</protein>
<dbReference type="OrthoDB" id="2020542at2759"/>
<dbReference type="Proteomes" id="UP000023152">
    <property type="component" value="Unassembled WGS sequence"/>
</dbReference>
<comment type="caution">
    <text evidence="7">The sequence shown here is derived from an EMBL/GenBank/DDBJ whole genome shotgun (WGS) entry which is preliminary data.</text>
</comment>
<dbReference type="GO" id="GO:0008511">
    <property type="term" value="F:sodium:potassium:chloride symporter activity"/>
    <property type="evidence" value="ECO:0007669"/>
    <property type="project" value="TreeGrafter"/>
</dbReference>